<organism evidence="2">
    <name type="scientific">Timema poppense</name>
    <name type="common">Walking stick</name>
    <dbReference type="NCBI Taxonomy" id="170557"/>
    <lineage>
        <taxon>Eukaryota</taxon>
        <taxon>Metazoa</taxon>
        <taxon>Ecdysozoa</taxon>
        <taxon>Arthropoda</taxon>
        <taxon>Hexapoda</taxon>
        <taxon>Insecta</taxon>
        <taxon>Pterygota</taxon>
        <taxon>Neoptera</taxon>
        <taxon>Polyneoptera</taxon>
        <taxon>Phasmatodea</taxon>
        <taxon>Timematodea</taxon>
        <taxon>Timematoidea</taxon>
        <taxon>Timematidae</taxon>
        <taxon>Timema</taxon>
    </lineage>
</organism>
<dbReference type="EMBL" id="OD001001">
    <property type="protein sequence ID" value="CAD7400191.1"/>
    <property type="molecule type" value="Genomic_DNA"/>
</dbReference>
<gene>
    <name evidence="2" type="ORF">TPSB3V08_LOCUS2515</name>
</gene>
<evidence type="ECO:0000313" key="2">
    <source>
        <dbReference type="EMBL" id="CAD7400191.1"/>
    </source>
</evidence>
<dbReference type="AlphaFoldDB" id="A0A7R9CRS9"/>
<protein>
    <submittedName>
        <fullName evidence="2">Uncharacterized protein</fullName>
    </submittedName>
</protein>
<feature type="compositionally biased region" description="Polar residues" evidence="1">
    <location>
        <begin position="139"/>
        <end position="151"/>
    </location>
</feature>
<sequence>MNALFVCNPGFPGGGREGEGHCVTSQPTKVSFRANQNKRITETVDGVGYRTGLAEKSYVWKYQFSRTIVITYIHSFINRPLRRPYGPRTTLALVETANDVEIEISLSSKHTSLAQNIKESEITFEEPKSFKEHILKNRCPSTPTPNLSPESPTRRDRSIPVQDEEGSILEVIKIRALVITDKSNVDVYVFTTF</sequence>
<feature type="region of interest" description="Disordered" evidence="1">
    <location>
        <begin position="136"/>
        <end position="160"/>
    </location>
</feature>
<reference evidence="2" key="1">
    <citation type="submission" date="2020-11" db="EMBL/GenBank/DDBJ databases">
        <authorList>
            <person name="Tran Van P."/>
        </authorList>
    </citation>
    <scope>NUCLEOTIDE SEQUENCE</scope>
</reference>
<accession>A0A7R9CRS9</accession>
<evidence type="ECO:0000256" key="1">
    <source>
        <dbReference type="SAM" id="MobiDB-lite"/>
    </source>
</evidence>
<proteinExistence type="predicted"/>
<name>A0A7R9CRS9_TIMPO</name>